<organism evidence="2 3">
    <name type="scientific">Serratia entomophila</name>
    <dbReference type="NCBI Taxonomy" id="42906"/>
    <lineage>
        <taxon>Bacteria</taxon>
        <taxon>Pseudomonadati</taxon>
        <taxon>Pseudomonadota</taxon>
        <taxon>Gammaproteobacteria</taxon>
        <taxon>Enterobacterales</taxon>
        <taxon>Yersiniaceae</taxon>
        <taxon>Serratia</taxon>
    </lineage>
</organism>
<proteinExistence type="predicted"/>
<dbReference type="Proteomes" id="UP001056873">
    <property type="component" value="Chromosome"/>
</dbReference>
<dbReference type="InterPro" id="IPR008966">
    <property type="entry name" value="Adhesion_dom_sf"/>
</dbReference>
<evidence type="ECO:0000313" key="3">
    <source>
        <dbReference type="Proteomes" id="UP001056873"/>
    </source>
</evidence>
<name>A0ABY5D0N7_9GAMM</name>
<accession>A0ABY5D0N7</accession>
<gene>
    <name evidence="2" type="ORF">KFQ06_02915</name>
</gene>
<dbReference type="InterPro" id="IPR000259">
    <property type="entry name" value="Adhesion_dom_fimbrial"/>
</dbReference>
<dbReference type="Gene3D" id="2.60.40.1090">
    <property type="entry name" value="Fimbrial-type adhesion domain"/>
    <property type="match status" value="1"/>
</dbReference>
<dbReference type="InterPro" id="IPR050263">
    <property type="entry name" value="Bact_Fimbrial_Adh_Pro"/>
</dbReference>
<dbReference type="InterPro" id="IPR005430">
    <property type="entry name" value="P_pili_tip_PapF"/>
</dbReference>
<protein>
    <submittedName>
        <fullName evidence="2">Fimbrial protein</fullName>
    </submittedName>
</protein>
<dbReference type="EMBL" id="CP074347">
    <property type="protein sequence ID" value="USV03204.1"/>
    <property type="molecule type" value="Genomic_DNA"/>
</dbReference>
<feature type="domain" description="Fimbrial-type adhesion" evidence="1">
    <location>
        <begin position="14"/>
        <end position="150"/>
    </location>
</feature>
<evidence type="ECO:0000313" key="2">
    <source>
        <dbReference type="EMBL" id="USV03204.1"/>
    </source>
</evidence>
<dbReference type="InterPro" id="IPR036937">
    <property type="entry name" value="Adhesion_dom_fimbrial_sf"/>
</dbReference>
<dbReference type="PANTHER" id="PTHR33420:SF33">
    <property type="entry name" value="MINOR FIMBRIAL SUBUNIT"/>
    <property type="match status" value="1"/>
</dbReference>
<keyword evidence="3" id="KW-1185">Reference proteome</keyword>
<dbReference type="PANTHER" id="PTHR33420">
    <property type="entry name" value="FIMBRIAL SUBUNIT ELFA-RELATED"/>
    <property type="match status" value="1"/>
</dbReference>
<dbReference type="SUPFAM" id="SSF49401">
    <property type="entry name" value="Bacterial adhesins"/>
    <property type="match status" value="1"/>
</dbReference>
<evidence type="ECO:0000259" key="1">
    <source>
        <dbReference type="Pfam" id="PF00419"/>
    </source>
</evidence>
<reference evidence="2" key="1">
    <citation type="journal article" date="2022" name="BMC Genomics">
        <title>Genome sequence of the entomopathogenic Serratia entomophila isolate 626 and characterisation of the species specific itaconate degradation pathway.</title>
        <authorList>
            <person name="Vaughan A.L."/>
            <person name="Altermann E."/>
            <person name="Glare T.R."/>
            <person name="Hurst M.R.H."/>
        </authorList>
    </citation>
    <scope>NUCLEOTIDE SEQUENCE</scope>
    <source>
        <strain evidence="2">626</strain>
    </source>
</reference>
<sequence>MLSGASLQAAENMSFRGTLLEHPPCEINGGQPIAIDFGDVGVNKVDGENYAQTFQIIYDCKGTSTDKILRYVGNATAFDPAAVQSNIPDFGIQLRHTSLQGVTSPFAVGSTLPIPAYVGSSTFIATPVKKASAELQDGAFTAGATLQLEYP</sequence>
<dbReference type="Pfam" id="PF00419">
    <property type="entry name" value="Fimbrial"/>
    <property type="match status" value="1"/>
</dbReference>
<dbReference type="PRINTS" id="PR01613">
    <property type="entry name" value="FIMBRIALPAPF"/>
</dbReference>